<dbReference type="InterPro" id="IPR011992">
    <property type="entry name" value="EF-hand-dom_pair"/>
</dbReference>
<dbReference type="PROSITE" id="PS50222">
    <property type="entry name" value="EF_HAND_2"/>
    <property type="match status" value="2"/>
</dbReference>
<evidence type="ECO:0000313" key="4">
    <source>
        <dbReference type="EMBL" id="CEK54967.1"/>
    </source>
</evidence>
<feature type="signal peptide" evidence="2">
    <location>
        <begin position="1"/>
        <end position="29"/>
    </location>
</feature>
<protein>
    <recommendedName>
        <fullName evidence="3">EF-hand domain-containing protein</fullName>
    </recommendedName>
</protein>
<keyword evidence="2" id="KW-0732">Signal</keyword>
<dbReference type="SUPFAM" id="SSF47473">
    <property type="entry name" value="EF-hand"/>
    <property type="match status" value="1"/>
</dbReference>
<dbReference type="EMBL" id="HACG01008102">
    <property type="protein sequence ID" value="CEK54967.1"/>
    <property type="molecule type" value="Transcribed_RNA"/>
</dbReference>
<feature type="non-terminal residue" evidence="4">
    <location>
        <position position="1"/>
    </location>
</feature>
<accession>A0A0B6YFK8</accession>
<gene>
    <name evidence="4" type="primary">ORF24036</name>
</gene>
<name>A0A0B6YFK8_9EUPU</name>
<proteinExistence type="predicted"/>
<feature type="non-terminal residue" evidence="4">
    <location>
        <position position="129"/>
    </location>
</feature>
<feature type="domain" description="EF-hand" evidence="3">
    <location>
        <begin position="106"/>
        <end position="129"/>
    </location>
</feature>
<evidence type="ECO:0000256" key="2">
    <source>
        <dbReference type="SAM" id="SignalP"/>
    </source>
</evidence>
<feature type="chain" id="PRO_5002110782" description="EF-hand domain-containing protein" evidence="2">
    <location>
        <begin position="30"/>
        <end position="129"/>
    </location>
</feature>
<dbReference type="AlphaFoldDB" id="A0A0B6YFK8"/>
<feature type="domain" description="EF-hand" evidence="3">
    <location>
        <begin position="51"/>
        <end position="86"/>
    </location>
</feature>
<dbReference type="Gene3D" id="1.10.238.10">
    <property type="entry name" value="EF-hand"/>
    <property type="match status" value="1"/>
</dbReference>
<evidence type="ECO:0000256" key="1">
    <source>
        <dbReference type="ARBA" id="ARBA00022837"/>
    </source>
</evidence>
<evidence type="ECO:0000259" key="3">
    <source>
        <dbReference type="PROSITE" id="PS50222"/>
    </source>
</evidence>
<keyword evidence="1" id="KW-0106">Calcium</keyword>
<dbReference type="InterPro" id="IPR002048">
    <property type="entry name" value="EF_hand_dom"/>
</dbReference>
<dbReference type="GO" id="GO:0005509">
    <property type="term" value="F:calcium ion binding"/>
    <property type="evidence" value="ECO:0007669"/>
    <property type="project" value="InterPro"/>
</dbReference>
<dbReference type="PROSITE" id="PS00018">
    <property type="entry name" value="EF_HAND_1"/>
    <property type="match status" value="1"/>
</dbReference>
<organism evidence="4">
    <name type="scientific">Arion vulgaris</name>
    <dbReference type="NCBI Taxonomy" id="1028688"/>
    <lineage>
        <taxon>Eukaryota</taxon>
        <taxon>Metazoa</taxon>
        <taxon>Spiralia</taxon>
        <taxon>Lophotrochozoa</taxon>
        <taxon>Mollusca</taxon>
        <taxon>Gastropoda</taxon>
        <taxon>Heterobranchia</taxon>
        <taxon>Euthyneura</taxon>
        <taxon>Panpulmonata</taxon>
        <taxon>Eupulmonata</taxon>
        <taxon>Stylommatophora</taxon>
        <taxon>Helicina</taxon>
        <taxon>Arionoidea</taxon>
        <taxon>Arionidae</taxon>
        <taxon>Arion</taxon>
    </lineage>
</organism>
<reference evidence="4" key="1">
    <citation type="submission" date="2014-12" db="EMBL/GenBank/DDBJ databases">
        <title>Insight into the proteome of Arion vulgaris.</title>
        <authorList>
            <person name="Aradska J."/>
            <person name="Bulat T."/>
            <person name="Smidak R."/>
            <person name="Sarate P."/>
            <person name="Gangsoo J."/>
            <person name="Sialana F."/>
            <person name="Bilban M."/>
            <person name="Lubec G."/>
        </authorList>
    </citation>
    <scope>NUCLEOTIDE SEQUENCE</scope>
    <source>
        <tissue evidence="4">Skin</tissue>
    </source>
</reference>
<dbReference type="Pfam" id="PF13499">
    <property type="entry name" value="EF-hand_7"/>
    <property type="match status" value="1"/>
</dbReference>
<sequence length="129" mass="13838">LIPAFSSLCNYRTMFIYAILILLPALALSDPLGDLETKLFNALDADKNGQITRSELEIVFLSFDANKDGSVTLAEFSSAVDNVDPLFVGHESVLFNDLDTNSDSSVNKADIDATFAAIDTNSNGSISQA</sequence>
<dbReference type="InterPro" id="IPR018247">
    <property type="entry name" value="EF_Hand_1_Ca_BS"/>
</dbReference>